<keyword evidence="9" id="KW-0472">Membrane</keyword>
<evidence type="ECO:0000256" key="7">
    <source>
        <dbReference type="ARBA" id="ARBA00023065"/>
    </source>
</evidence>
<dbReference type="PANTHER" id="PTHR34501:SF9">
    <property type="entry name" value="MAJOR OUTER MEMBRANE PROTEIN P.IA"/>
    <property type="match status" value="1"/>
</dbReference>
<evidence type="ECO:0000256" key="4">
    <source>
        <dbReference type="ARBA" id="ARBA00022452"/>
    </source>
</evidence>
<dbReference type="GO" id="GO:0006811">
    <property type="term" value="P:monoatomic ion transport"/>
    <property type="evidence" value="ECO:0007669"/>
    <property type="project" value="UniProtKB-KW"/>
</dbReference>
<dbReference type="InterPro" id="IPR033900">
    <property type="entry name" value="Gram_neg_porin_domain"/>
</dbReference>
<evidence type="ECO:0000256" key="10">
    <source>
        <dbReference type="ARBA" id="ARBA00023237"/>
    </source>
</evidence>
<evidence type="ECO:0000256" key="2">
    <source>
        <dbReference type="ARBA" id="ARBA00011233"/>
    </source>
</evidence>
<evidence type="ECO:0000256" key="8">
    <source>
        <dbReference type="ARBA" id="ARBA00023114"/>
    </source>
</evidence>
<dbReference type="Pfam" id="PF13609">
    <property type="entry name" value="Porin_4"/>
    <property type="match status" value="1"/>
</dbReference>
<dbReference type="PANTHER" id="PTHR34501">
    <property type="entry name" value="PROTEIN YDDL-RELATED"/>
    <property type="match status" value="1"/>
</dbReference>
<keyword evidence="10" id="KW-0998">Cell outer membrane</keyword>
<dbReference type="InterPro" id="IPR023614">
    <property type="entry name" value="Porin_dom_sf"/>
</dbReference>
<dbReference type="GO" id="GO:0015288">
    <property type="term" value="F:porin activity"/>
    <property type="evidence" value="ECO:0007669"/>
    <property type="project" value="UniProtKB-KW"/>
</dbReference>
<comment type="subunit">
    <text evidence="2">Homotrimer.</text>
</comment>
<dbReference type="EMBL" id="SWJE01000004">
    <property type="protein sequence ID" value="TKC90053.1"/>
    <property type="molecule type" value="Genomic_DNA"/>
</dbReference>
<evidence type="ECO:0000256" key="1">
    <source>
        <dbReference type="ARBA" id="ARBA00004571"/>
    </source>
</evidence>
<keyword evidence="4" id="KW-1134">Transmembrane beta strand</keyword>
<accession>A0A4U1I999</accession>
<keyword evidence="7" id="KW-0406">Ion transport</keyword>
<dbReference type="SUPFAM" id="SSF56935">
    <property type="entry name" value="Porins"/>
    <property type="match status" value="1"/>
</dbReference>
<evidence type="ECO:0000313" key="14">
    <source>
        <dbReference type="Proteomes" id="UP000305539"/>
    </source>
</evidence>
<evidence type="ECO:0000256" key="5">
    <source>
        <dbReference type="ARBA" id="ARBA00022692"/>
    </source>
</evidence>
<dbReference type="AlphaFoldDB" id="A0A4U1I999"/>
<keyword evidence="8" id="KW-0626">Porin</keyword>
<keyword evidence="3" id="KW-0813">Transport</keyword>
<keyword evidence="5" id="KW-0812">Transmembrane</keyword>
<evidence type="ECO:0000256" key="11">
    <source>
        <dbReference type="SAM" id="SignalP"/>
    </source>
</evidence>
<name>A0A4U1I999_9BURK</name>
<feature type="signal peptide" evidence="11">
    <location>
        <begin position="1"/>
        <end position="21"/>
    </location>
</feature>
<evidence type="ECO:0000259" key="12">
    <source>
        <dbReference type="Pfam" id="PF13609"/>
    </source>
</evidence>
<dbReference type="GO" id="GO:0009279">
    <property type="term" value="C:cell outer membrane"/>
    <property type="evidence" value="ECO:0007669"/>
    <property type="project" value="UniProtKB-SubCell"/>
</dbReference>
<organism evidence="13 14">
    <name type="scientific">Trinickia terrae</name>
    <dbReference type="NCBI Taxonomy" id="2571161"/>
    <lineage>
        <taxon>Bacteria</taxon>
        <taxon>Pseudomonadati</taxon>
        <taxon>Pseudomonadota</taxon>
        <taxon>Betaproteobacteria</taxon>
        <taxon>Burkholderiales</taxon>
        <taxon>Burkholderiaceae</taxon>
        <taxon>Trinickia</taxon>
    </lineage>
</organism>
<gene>
    <name evidence="13" type="ORF">FAZ69_07775</name>
</gene>
<dbReference type="InterPro" id="IPR050298">
    <property type="entry name" value="Gram-neg_bact_OMP"/>
</dbReference>
<reference evidence="13 14" key="1">
    <citation type="submission" date="2019-04" db="EMBL/GenBank/DDBJ databases">
        <title>Trinickia sp. 7GSK02, isolated from subtropical forest soil.</title>
        <authorList>
            <person name="Gao Z.-H."/>
            <person name="Qiu L.-H."/>
        </authorList>
    </citation>
    <scope>NUCLEOTIDE SEQUENCE [LARGE SCALE GENOMIC DNA]</scope>
    <source>
        <strain evidence="13 14">7GSK02</strain>
    </source>
</reference>
<dbReference type="Gene3D" id="2.40.160.10">
    <property type="entry name" value="Porin"/>
    <property type="match status" value="1"/>
</dbReference>
<keyword evidence="6 11" id="KW-0732">Signal</keyword>
<comment type="subcellular location">
    <subcellularLocation>
        <location evidence="1">Cell outer membrane</location>
        <topology evidence="1">Multi-pass membrane protein</topology>
    </subcellularLocation>
</comment>
<dbReference type="RefSeq" id="WP_136893383.1">
    <property type="nucleotide sequence ID" value="NZ_SWJE01000004.1"/>
</dbReference>
<proteinExistence type="predicted"/>
<evidence type="ECO:0000256" key="6">
    <source>
        <dbReference type="ARBA" id="ARBA00022729"/>
    </source>
</evidence>
<sequence length="362" mass="38839">MKANRFGLATLLAISATSANAQSSVTLYGIVDGGVGYISNVKGHGLYTAVSEHSVPSFFGFRGMEDLGGGTAAIFDLQSEYQVMTGKLLVPGTQFNRKAYVGLEDQRWGTLTLGHQPSMAYDVLPFYATPAGANSIYSMHQGNLDELANTYQFDNAVKYWSPSMAGLKIGGEFAFGGVPGNFGTDRKYSFGIQYQVGSLSVGAAYSDENNRLIEAVSFIGLKTLLGVPLATTQFVIANNLKNFGIGASYAFQSWIVRAAYTRTRLEIGSSAATANTVDANTSWNIAPTDTLSFGVTHETLDSGRWLTFSLTNVYSLSKRTGLYQEFVYQKAFGSNGLASLFAGGVSSNQKIWSAVVGIRHAF</sequence>
<dbReference type="CDD" id="cd00342">
    <property type="entry name" value="gram_neg_porins"/>
    <property type="match status" value="1"/>
</dbReference>
<comment type="caution">
    <text evidence="13">The sequence shown here is derived from an EMBL/GenBank/DDBJ whole genome shotgun (WGS) entry which is preliminary data.</text>
</comment>
<protein>
    <submittedName>
        <fullName evidence="13">Porin</fullName>
    </submittedName>
</protein>
<dbReference type="GO" id="GO:0046930">
    <property type="term" value="C:pore complex"/>
    <property type="evidence" value="ECO:0007669"/>
    <property type="project" value="UniProtKB-KW"/>
</dbReference>
<feature type="chain" id="PRO_5020461515" evidence="11">
    <location>
        <begin position="22"/>
        <end position="362"/>
    </location>
</feature>
<evidence type="ECO:0000256" key="9">
    <source>
        <dbReference type="ARBA" id="ARBA00023136"/>
    </source>
</evidence>
<dbReference type="Proteomes" id="UP000305539">
    <property type="component" value="Unassembled WGS sequence"/>
</dbReference>
<evidence type="ECO:0000256" key="3">
    <source>
        <dbReference type="ARBA" id="ARBA00022448"/>
    </source>
</evidence>
<feature type="domain" description="Porin" evidence="12">
    <location>
        <begin position="9"/>
        <end position="329"/>
    </location>
</feature>
<dbReference type="OrthoDB" id="8982743at2"/>
<keyword evidence="14" id="KW-1185">Reference proteome</keyword>
<evidence type="ECO:0000313" key="13">
    <source>
        <dbReference type="EMBL" id="TKC90053.1"/>
    </source>
</evidence>